<keyword evidence="2" id="KW-0732">Signal</keyword>
<keyword evidence="4" id="KW-1185">Reference proteome</keyword>
<evidence type="ECO:0000256" key="2">
    <source>
        <dbReference type="SAM" id="SignalP"/>
    </source>
</evidence>
<feature type="compositionally biased region" description="Low complexity" evidence="1">
    <location>
        <begin position="75"/>
        <end position="84"/>
    </location>
</feature>
<dbReference type="RefSeq" id="WP_205289710.1">
    <property type="nucleotide sequence ID" value="NZ_CP074406.1"/>
</dbReference>
<dbReference type="Proteomes" id="UP000663791">
    <property type="component" value="Unassembled WGS sequence"/>
</dbReference>
<organism evidence="3 4">
    <name type="scientific">Nocardioides faecalis</name>
    <dbReference type="NCBI Taxonomy" id="2803858"/>
    <lineage>
        <taxon>Bacteria</taxon>
        <taxon>Bacillati</taxon>
        <taxon>Actinomycetota</taxon>
        <taxon>Actinomycetes</taxon>
        <taxon>Propionibacteriales</taxon>
        <taxon>Nocardioidaceae</taxon>
        <taxon>Nocardioides</taxon>
    </lineage>
</organism>
<feature type="signal peptide" evidence="2">
    <location>
        <begin position="1"/>
        <end position="23"/>
    </location>
</feature>
<comment type="caution">
    <text evidence="3">The sequence shown here is derived from an EMBL/GenBank/DDBJ whole genome shotgun (WGS) entry which is preliminary data.</text>
</comment>
<dbReference type="AlphaFoldDB" id="A0A938Y353"/>
<evidence type="ECO:0000256" key="1">
    <source>
        <dbReference type="SAM" id="MobiDB-lite"/>
    </source>
</evidence>
<dbReference type="EMBL" id="JAERTX010000001">
    <property type="protein sequence ID" value="MBM9458399.1"/>
    <property type="molecule type" value="Genomic_DNA"/>
</dbReference>
<accession>A0A938Y353</accession>
<feature type="chain" id="PRO_5039256386" description="Collagen-like protein" evidence="2">
    <location>
        <begin position="24"/>
        <end position="120"/>
    </location>
</feature>
<gene>
    <name evidence="3" type="ORF">JK386_00605</name>
</gene>
<dbReference type="InterPro" id="IPR008160">
    <property type="entry name" value="Collagen"/>
</dbReference>
<name>A0A938Y353_9ACTN</name>
<feature type="region of interest" description="Disordered" evidence="1">
    <location>
        <begin position="52"/>
        <end position="120"/>
    </location>
</feature>
<proteinExistence type="predicted"/>
<dbReference type="Pfam" id="PF01391">
    <property type="entry name" value="Collagen"/>
    <property type="match status" value="1"/>
</dbReference>
<sequence length="120" mass="11180">MSIKAVGAVVLLCALLITGGTFAMAGADDRSAASKIKVCVGKKSTVVAATKSGKCPKGSKLRPFPAGPAGPRGPAGPAGKSGAPGPAGPPGPAGSPGEPGPTVTITAVPGGDLTIDGGAP</sequence>
<reference evidence="3" key="1">
    <citation type="submission" date="2021-01" db="EMBL/GenBank/DDBJ databases">
        <title>Novel species in genus Nocardioides.</title>
        <authorList>
            <person name="Zhang G."/>
        </authorList>
    </citation>
    <scope>NUCLEOTIDE SEQUENCE</scope>
    <source>
        <strain evidence="3">Zg-536</strain>
    </source>
</reference>
<evidence type="ECO:0000313" key="4">
    <source>
        <dbReference type="Proteomes" id="UP000663791"/>
    </source>
</evidence>
<protein>
    <recommendedName>
        <fullName evidence="5">Collagen-like protein</fullName>
    </recommendedName>
</protein>
<evidence type="ECO:0000313" key="3">
    <source>
        <dbReference type="EMBL" id="MBM9458399.1"/>
    </source>
</evidence>
<evidence type="ECO:0008006" key="5">
    <source>
        <dbReference type="Google" id="ProtNLM"/>
    </source>
</evidence>